<dbReference type="Pfam" id="PF00498">
    <property type="entry name" value="FHA"/>
    <property type="match status" value="1"/>
</dbReference>
<dbReference type="InterPro" id="IPR000253">
    <property type="entry name" value="FHA_dom"/>
</dbReference>
<name>A0A518HFM5_9BACT</name>
<dbReference type="SUPFAM" id="SSF49879">
    <property type="entry name" value="SMAD/FHA domain"/>
    <property type="match status" value="2"/>
</dbReference>
<feature type="domain" description="FHA" evidence="3">
    <location>
        <begin position="9"/>
        <end position="58"/>
    </location>
</feature>
<dbReference type="Gene3D" id="2.60.200.20">
    <property type="match status" value="2"/>
</dbReference>
<feature type="region of interest" description="Disordered" evidence="2">
    <location>
        <begin position="292"/>
        <end position="369"/>
    </location>
</feature>
<keyword evidence="4" id="KW-0614">Plasmid</keyword>
<sequence>MAIIDRPFALIGRSPGADLPVPTRDASLRHVYLHLGPRGVFAVDLASRTGTRFDGVPADTRSCWLAPGRGLELAGHRVELLEASPPPSTTPAEGDDPLGEVPGLCGLELLPEGRPDHPVALLSELSFLGRSRSCAVQAEGDDVARVHAVVVRTALGAHVVNLACRSLTIGGEPVAPVLAIRDGDLLQLGRSRFAARLGPSPSGRPPSRSAVGLSSPVTLPVPDEPGDRLMARALQAVRQGHDELLQSNDQFQRALLAVVRQLYEDQAALFDRHMERLDRLQREIAELRMELRERPGPEGSPPSPSQPKGLDAPPLEAPRGGPSGKSGRATSWLLDRIGELEEQVDQESRSGWRDFLSRLGPPLRAREDA</sequence>
<feature type="compositionally biased region" description="Low complexity" evidence="2">
    <location>
        <begin position="198"/>
        <end position="209"/>
    </location>
</feature>
<feature type="compositionally biased region" description="Basic and acidic residues" evidence="2">
    <location>
        <begin position="346"/>
        <end position="356"/>
    </location>
</feature>
<geneLocation type="plasmid" evidence="5">
    <name>pelp_4</name>
</geneLocation>
<dbReference type="EMBL" id="CP036430">
    <property type="protein sequence ID" value="QDV39649.1"/>
    <property type="molecule type" value="Genomic_DNA"/>
</dbReference>
<evidence type="ECO:0000256" key="1">
    <source>
        <dbReference type="SAM" id="Coils"/>
    </source>
</evidence>
<feature type="region of interest" description="Disordered" evidence="2">
    <location>
        <begin position="196"/>
        <end position="223"/>
    </location>
</feature>
<keyword evidence="1" id="KW-0175">Coiled coil</keyword>
<dbReference type="AlphaFoldDB" id="A0A518HFM5"/>
<accession>A0A518HFM5</accession>
<protein>
    <submittedName>
        <fullName evidence="4">FHA domain protein</fullName>
    </submittedName>
</protein>
<proteinExistence type="predicted"/>
<keyword evidence="5" id="KW-1185">Reference proteome</keyword>
<dbReference type="Proteomes" id="UP000317835">
    <property type="component" value="Plasmid pElP_4"/>
</dbReference>
<evidence type="ECO:0000313" key="5">
    <source>
        <dbReference type="Proteomes" id="UP000317835"/>
    </source>
</evidence>
<dbReference type="KEGG" id="tpla:ElP_76210"/>
<reference evidence="4 5" key="1">
    <citation type="submission" date="2019-02" db="EMBL/GenBank/DDBJ databases">
        <title>Deep-cultivation of Planctomycetes and their phenomic and genomic characterization uncovers novel biology.</title>
        <authorList>
            <person name="Wiegand S."/>
            <person name="Jogler M."/>
            <person name="Boedeker C."/>
            <person name="Pinto D."/>
            <person name="Vollmers J."/>
            <person name="Rivas-Marin E."/>
            <person name="Kohn T."/>
            <person name="Peeters S.H."/>
            <person name="Heuer A."/>
            <person name="Rast P."/>
            <person name="Oberbeckmann S."/>
            <person name="Bunk B."/>
            <person name="Jeske O."/>
            <person name="Meyerdierks A."/>
            <person name="Storesund J.E."/>
            <person name="Kallscheuer N."/>
            <person name="Luecker S."/>
            <person name="Lage O.M."/>
            <person name="Pohl T."/>
            <person name="Merkel B.J."/>
            <person name="Hornburger P."/>
            <person name="Mueller R.-W."/>
            <person name="Bruemmer F."/>
            <person name="Labrenz M."/>
            <person name="Spormann A.M."/>
            <person name="Op den Camp H."/>
            <person name="Overmann J."/>
            <person name="Amann R."/>
            <person name="Jetten M.S.M."/>
            <person name="Mascher T."/>
            <person name="Medema M.H."/>
            <person name="Devos D.P."/>
            <person name="Kaster A.-K."/>
            <person name="Ovreas L."/>
            <person name="Rohde M."/>
            <person name="Galperin M.Y."/>
            <person name="Jogler C."/>
        </authorList>
    </citation>
    <scope>NUCLEOTIDE SEQUENCE [LARGE SCALE GENOMIC DNA]</scope>
    <source>
        <strain evidence="4 5">ElP</strain>
        <plasmid evidence="5">pelp_4</plasmid>
    </source>
</reference>
<evidence type="ECO:0000313" key="4">
    <source>
        <dbReference type="EMBL" id="QDV39649.1"/>
    </source>
</evidence>
<organism evidence="4 5">
    <name type="scientific">Tautonia plasticadhaerens</name>
    <dbReference type="NCBI Taxonomy" id="2527974"/>
    <lineage>
        <taxon>Bacteria</taxon>
        <taxon>Pseudomonadati</taxon>
        <taxon>Planctomycetota</taxon>
        <taxon>Planctomycetia</taxon>
        <taxon>Isosphaerales</taxon>
        <taxon>Isosphaeraceae</taxon>
        <taxon>Tautonia</taxon>
    </lineage>
</organism>
<dbReference type="InterPro" id="IPR008984">
    <property type="entry name" value="SMAD_FHA_dom_sf"/>
</dbReference>
<dbReference type="CDD" id="cd00060">
    <property type="entry name" value="FHA"/>
    <property type="match status" value="1"/>
</dbReference>
<dbReference type="PROSITE" id="PS50006">
    <property type="entry name" value="FHA_DOMAIN"/>
    <property type="match status" value="1"/>
</dbReference>
<feature type="coiled-coil region" evidence="1">
    <location>
        <begin position="263"/>
        <end position="290"/>
    </location>
</feature>
<evidence type="ECO:0000259" key="3">
    <source>
        <dbReference type="PROSITE" id="PS50006"/>
    </source>
</evidence>
<gene>
    <name evidence="4" type="ORF">ElP_76210</name>
</gene>
<evidence type="ECO:0000256" key="2">
    <source>
        <dbReference type="SAM" id="MobiDB-lite"/>
    </source>
</evidence>